<evidence type="ECO:0000256" key="1">
    <source>
        <dbReference type="ARBA" id="ARBA00004123"/>
    </source>
</evidence>
<feature type="region of interest" description="Disordered" evidence="13">
    <location>
        <begin position="24"/>
        <end position="57"/>
    </location>
</feature>
<evidence type="ECO:0000256" key="8">
    <source>
        <dbReference type="ARBA" id="ARBA00023004"/>
    </source>
</evidence>
<evidence type="ECO:0000256" key="10">
    <source>
        <dbReference type="ARBA" id="ARBA00023163"/>
    </source>
</evidence>
<feature type="region of interest" description="Disordered" evidence="13">
    <location>
        <begin position="149"/>
        <end position="180"/>
    </location>
</feature>
<dbReference type="PROSITE" id="PS51184">
    <property type="entry name" value="JMJC"/>
    <property type="match status" value="1"/>
</dbReference>
<dbReference type="InterPro" id="IPR039994">
    <property type="entry name" value="NO66-like"/>
</dbReference>
<feature type="compositionally biased region" description="Basic and acidic residues" evidence="13">
    <location>
        <begin position="171"/>
        <end position="180"/>
    </location>
</feature>
<evidence type="ECO:0000256" key="12">
    <source>
        <dbReference type="RuleBase" id="RU366061"/>
    </source>
</evidence>
<feature type="domain" description="JmjC" evidence="14">
    <location>
        <begin position="284"/>
        <end position="429"/>
    </location>
</feature>
<comment type="similarity">
    <text evidence="2">Belongs to the ROX family. NO66 subfamily.</text>
</comment>
<keyword evidence="6 12" id="KW-0223">Dioxygenase</keyword>
<evidence type="ECO:0000313" key="16">
    <source>
        <dbReference type="RefSeq" id="XP_065661533.1"/>
    </source>
</evidence>
<evidence type="ECO:0000256" key="6">
    <source>
        <dbReference type="ARBA" id="ARBA00022964"/>
    </source>
</evidence>
<dbReference type="PANTHER" id="PTHR13096:SF8">
    <property type="entry name" value="RIBOSOMAL OXYGENASE 1"/>
    <property type="match status" value="1"/>
</dbReference>
<dbReference type="PANTHER" id="PTHR13096">
    <property type="entry name" value="MINA53 MYC INDUCED NUCLEAR ANTIGEN"/>
    <property type="match status" value="1"/>
</dbReference>
<gene>
    <name evidence="16" type="primary">LOC100209380</name>
</gene>
<dbReference type="RefSeq" id="XP_065661533.1">
    <property type="nucleotide sequence ID" value="XM_065805461.1"/>
</dbReference>
<evidence type="ECO:0000256" key="11">
    <source>
        <dbReference type="ARBA" id="ARBA00023242"/>
    </source>
</evidence>
<evidence type="ECO:0000259" key="14">
    <source>
        <dbReference type="PROSITE" id="PS51184"/>
    </source>
</evidence>
<keyword evidence="15" id="KW-1185">Reference proteome</keyword>
<comment type="subcellular location">
    <subcellularLocation>
        <location evidence="1 12">Nucleus</location>
    </subcellularLocation>
</comment>
<proteinExistence type="inferred from homology"/>
<dbReference type="Gene3D" id="3.90.930.40">
    <property type="match status" value="1"/>
</dbReference>
<dbReference type="InterPro" id="IPR049043">
    <property type="entry name" value="WHD_RIOX1"/>
</dbReference>
<keyword evidence="4 12" id="KW-0479">Metal-binding</keyword>
<evidence type="ECO:0000256" key="9">
    <source>
        <dbReference type="ARBA" id="ARBA00023015"/>
    </source>
</evidence>
<sequence length="628" mass="72174">MNNNKVSAFSVFKAKEKIGFDIGLDSPSSKALNTPSKNGDMKSSNVKKKLKRNKNEPLSSLRNSIRKKVKKDAHHEISLKPAENKRKPSVLQVFERNWAENITDLNSSSLEREFLPQVLEQKKVQNDLHKIGYQEKSNSVVDLTAKKSEKKKSVRLKNQSSKASSAAINQEKNDITNEHSKNQIKNLSSLSGKELFNWVLAPISSERFFSEAWQKKPLFIKRRQPLYNTNWFSTKKLDKILREKNVQYTKNLDIAVYRNGQRETLNPEGRAFPSVVWKFYEDGCSIRLLNPQIFAKSVHQLTSRLQEYFGCLVGSNVYLTPPGSQGFAPHYDDIEAFVIQLEGKKHWKLYPPRNSNEVLARYSSENMQEDNLGEPILNKVLEAGDTLYFPRGVIHQASTLEDSHSLHITISLYQKSSWGDYLEKLIPLALQKAISENVMFREGLPIDFSSFVGVSNSEKKCPERDTFVKTVKKLMEKLIDYVEIDEAGDELVLDHMEEFQPPYYSSDDVECTVFSKDGFWDGEVRRHHKIELSTELRLVRPGIIRVIPADTELQVYYSVENSRQYKEVPLRVLRFSLEDADLLEYFLLSYPAYVVVENAPGDDIHKVDVAKRLYNFGILRSKVPLVHT</sequence>
<protein>
    <recommendedName>
        <fullName evidence="12">Bifunctional lysine-specific demethylase and histidyl-hydroxylase</fullName>
        <ecNumber evidence="12">1.14.11.-</ecNumber>
    </recommendedName>
</protein>
<dbReference type="InterPro" id="IPR003347">
    <property type="entry name" value="JmjC_dom"/>
</dbReference>
<reference evidence="16" key="1">
    <citation type="submission" date="2025-08" db="UniProtKB">
        <authorList>
            <consortium name="RefSeq"/>
        </authorList>
    </citation>
    <scope>IDENTIFICATION</scope>
</reference>
<dbReference type="Pfam" id="PF08007">
    <property type="entry name" value="JmjC_2"/>
    <property type="match status" value="1"/>
</dbReference>
<evidence type="ECO:0000256" key="2">
    <source>
        <dbReference type="ARBA" id="ARBA00010309"/>
    </source>
</evidence>
<evidence type="ECO:0000256" key="7">
    <source>
        <dbReference type="ARBA" id="ARBA00023002"/>
    </source>
</evidence>
<accession>A0ABM4CIG3</accession>
<evidence type="ECO:0000313" key="15">
    <source>
        <dbReference type="Proteomes" id="UP001652625"/>
    </source>
</evidence>
<dbReference type="Gene3D" id="1.10.10.1500">
    <property type="entry name" value="JmjC domain-containing ribosomal oxygenase (ROX), dimer domain"/>
    <property type="match status" value="1"/>
</dbReference>
<evidence type="ECO:0000256" key="4">
    <source>
        <dbReference type="ARBA" id="ARBA00022723"/>
    </source>
</evidence>
<comment type="cofactor">
    <cofactor evidence="12">
        <name>Fe(2+)</name>
        <dbReference type="ChEBI" id="CHEBI:29033"/>
    </cofactor>
    <text evidence="12">Binds 1 Fe(2+) ion per subunit.</text>
</comment>
<dbReference type="Pfam" id="PF21233">
    <property type="entry name" value="WHD_RIOX1"/>
    <property type="match status" value="1"/>
</dbReference>
<keyword evidence="3" id="KW-0678">Repressor</keyword>
<dbReference type="Gene3D" id="2.60.120.650">
    <property type="entry name" value="Cupin"/>
    <property type="match status" value="1"/>
</dbReference>
<dbReference type="SUPFAM" id="SSF51197">
    <property type="entry name" value="Clavaminate synthase-like"/>
    <property type="match status" value="1"/>
</dbReference>
<evidence type="ECO:0000256" key="13">
    <source>
        <dbReference type="SAM" id="MobiDB-lite"/>
    </source>
</evidence>
<dbReference type="GeneID" id="100209380"/>
<keyword evidence="7 12" id="KW-0560">Oxidoreductase</keyword>
<keyword evidence="8 12" id="KW-0408">Iron</keyword>
<feature type="compositionally biased region" description="Polar residues" evidence="13">
    <location>
        <begin position="26"/>
        <end position="44"/>
    </location>
</feature>
<name>A0ABM4CIG3_HYDVU</name>
<evidence type="ECO:0000256" key="3">
    <source>
        <dbReference type="ARBA" id="ARBA00022491"/>
    </source>
</evidence>
<keyword evidence="10 12" id="KW-0804">Transcription</keyword>
<feature type="compositionally biased region" description="Polar residues" evidence="13">
    <location>
        <begin position="156"/>
        <end position="170"/>
    </location>
</feature>
<keyword evidence="11 12" id="KW-0539">Nucleus</keyword>
<comment type="function">
    <text evidence="12">Oxygenase that can act as both a histone lysine demethylase and a ribosomal histidine hydroxylase.</text>
</comment>
<keyword evidence="5" id="KW-0156">Chromatin regulator</keyword>
<organism evidence="15 16">
    <name type="scientific">Hydra vulgaris</name>
    <name type="common">Hydra</name>
    <name type="synonym">Hydra attenuata</name>
    <dbReference type="NCBI Taxonomy" id="6087"/>
    <lineage>
        <taxon>Eukaryota</taxon>
        <taxon>Metazoa</taxon>
        <taxon>Cnidaria</taxon>
        <taxon>Hydrozoa</taxon>
        <taxon>Hydroidolina</taxon>
        <taxon>Anthoathecata</taxon>
        <taxon>Aplanulata</taxon>
        <taxon>Hydridae</taxon>
        <taxon>Hydra</taxon>
    </lineage>
</organism>
<evidence type="ECO:0000256" key="5">
    <source>
        <dbReference type="ARBA" id="ARBA00022853"/>
    </source>
</evidence>
<keyword evidence="9 12" id="KW-0805">Transcription regulation</keyword>
<dbReference type="Proteomes" id="UP001652625">
    <property type="component" value="Chromosome 09"/>
</dbReference>
<dbReference type="EC" id="1.14.11.-" evidence="12"/>